<name>A0A4R6JSR4_9ACTN</name>
<dbReference type="CDD" id="cd00081">
    <property type="entry name" value="Hint"/>
    <property type="match status" value="1"/>
</dbReference>
<dbReference type="Gene3D" id="2.180.10.10">
    <property type="entry name" value="RHS repeat-associated core"/>
    <property type="match status" value="1"/>
</dbReference>
<dbReference type="RefSeq" id="WP_133873943.1">
    <property type="nucleotide sequence ID" value="NZ_BOMD01000054.1"/>
</dbReference>
<dbReference type="EMBL" id="SNWR01000001">
    <property type="protein sequence ID" value="TDO39650.1"/>
    <property type="molecule type" value="Genomic_DNA"/>
</dbReference>
<feature type="chain" id="PRO_5020836333" evidence="3">
    <location>
        <begin position="27"/>
        <end position="2331"/>
    </location>
</feature>
<dbReference type="NCBIfam" id="TIGR03696">
    <property type="entry name" value="Rhs_assc_core"/>
    <property type="match status" value="1"/>
</dbReference>
<dbReference type="InterPro" id="IPR022385">
    <property type="entry name" value="Rhs_assc_core"/>
</dbReference>
<feature type="compositionally biased region" description="Gly residues" evidence="2">
    <location>
        <begin position="1883"/>
        <end position="1900"/>
    </location>
</feature>
<evidence type="ECO:0000256" key="1">
    <source>
        <dbReference type="ARBA" id="ARBA00022737"/>
    </source>
</evidence>
<dbReference type="InterPro" id="IPR003587">
    <property type="entry name" value="Hint_dom_N"/>
</dbReference>
<dbReference type="PANTHER" id="PTHR32305">
    <property type="match status" value="1"/>
</dbReference>
<feature type="domain" description="Hint" evidence="4">
    <location>
        <begin position="2061"/>
        <end position="2162"/>
    </location>
</feature>
<proteinExistence type="predicted"/>
<dbReference type="NCBIfam" id="TIGR01643">
    <property type="entry name" value="YD_repeat_2x"/>
    <property type="match status" value="1"/>
</dbReference>
<dbReference type="InterPro" id="IPR050708">
    <property type="entry name" value="T6SS_VgrG/RHS"/>
</dbReference>
<dbReference type="Gene3D" id="2.170.16.10">
    <property type="entry name" value="Hedgehog/Intein (Hint) domain"/>
    <property type="match status" value="1"/>
</dbReference>
<evidence type="ECO:0000256" key="2">
    <source>
        <dbReference type="SAM" id="MobiDB-lite"/>
    </source>
</evidence>
<dbReference type="SMART" id="SM00306">
    <property type="entry name" value="HintN"/>
    <property type="match status" value="1"/>
</dbReference>
<feature type="signal peptide" evidence="3">
    <location>
        <begin position="1"/>
        <end position="26"/>
    </location>
</feature>
<comment type="caution">
    <text evidence="5">The sequence shown here is derived from an EMBL/GenBank/DDBJ whole genome shotgun (WGS) entry which is preliminary data.</text>
</comment>
<dbReference type="InterPro" id="IPR006530">
    <property type="entry name" value="YD"/>
</dbReference>
<dbReference type="PROSITE" id="PS50818">
    <property type="entry name" value="INTEIN_C_TER"/>
    <property type="match status" value="1"/>
</dbReference>
<evidence type="ECO:0000313" key="5">
    <source>
        <dbReference type="EMBL" id="TDO39650.1"/>
    </source>
</evidence>
<evidence type="ECO:0000259" key="4">
    <source>
        <dbReference type="SMART" id="SM00306"/>
    </source>
</evidence>
<dbReference type="Pfam" id="PF25023">
    <property type="entry name" value="TEN_YD-shell"/>
    <property type="match status" value="1"/>
</dbReference>
<accession>A0A4R6JSR4</accession>
<dbReference type="InterPro" id="IPR056823">
    <property type="entry name" value="TEN-like_YD-shell"/>
</dbReference>
<dbReference type="PANTHER" id="PTHR32305:SF17">
    <property type="entry name" value="TRNA NUCLEASE WAPA"/>
    <property type="match status" value="1"/>
</dbReference>
<organism evidence="5 6">
    <name type="scientific">Paractinoplanes brasiliensis</name>
    <dbReference type="NCBI Taxonomy" id="52695"/>
    <lineage>
        <taxon>Bacteria</taxon>
        <taxon>Bacillati</taxon>
        <taxon>Actinomycetota</taxon>
        <taxon>Actinomycetes</taxon>
        <taxon>Micromonosporales</taxon>
        <taxon>Micromonosporaceae</taxon>
        <taxon>Paractinoplanes</taxon>
    </lineage>
</organism>
<keyword evidence="1" id="KW-0677">Repeat</keyword>
<dbReference type="Pfam" id="PF07591">
    <property type="entry name" value="PT-HINT"/>
    <property type="match status" value="1"/>
</dbReference>
<evidence type="ECO:0000313" key="6">
    <source>
        <dbReference type="Proteomes" id="UP000294901"/>
    </source>
</evidence>
<reference evidence="5 6" key="1">
    <citation type="submission" date="2019-03" db="EMBL/GenBank/DDBJ databases">
        <title>Sequencing the genomes of 1000 actinobacteria strains.</title>
        <authorList>
            <person name="Klenk H.-P."/>
        </authorList>
    </citation>
    <scope>NUCLEOTIDE SEQUENCE [LARGE SCALE GENOMIC DNA]</scope>
    <source>
        <strain evidence="5 6">DSM 43805</strain>
    </source>
</reference>
<dbReference type="InterPro" id="IPR036844">
    <property type="entry name" value="Hint_dom_sf"/>
</dbReference>
<feature type="region of interest" description="Disordered" evidence="2">
    <location>
        <begin position="1846"/>
        <end position="1917"/>
    </location>
</feature>
<evidence type="ECO:0000256" key="3">
    <source>
        <dbReference type="SAM" id="SignalP"/>
    </source>
</evidence>
<dbReference type="InterPro" id="IPR030934">
    <property type="entry name" value="Intein_C"/>
</dbReference>
<dbReference type="OrthoDB" id="291011at2"/>
<dbReference type="Proteomes" id="UP000294901">
    <property type="component" value="Unassembled WGS sequence"/>
</dbReference>
<gene>
    <name evidence="5" type="ORF">C8E87_3345</name>
</gene>
<protein>
    <submittedName>
        <fullName evidence="5">RHS repeat-associated protein</fullName>
    </submittedName>
</protein>
<dbReference type="SUPFAM" id="SSF51294">
    <property type="entry name" value="Hedgehog/intein (Hint) domain"/>
    <property type="match status" value="1"/>
</dbReference>
<keyword evidence="6" id="KW-1185">Reference proteome</keyword>
<sequence length="2331" mass="247262">MRRSALSFFLSVTCLVSVVVSVPAYAAEPVTDLPKPSPGRSVATRPVPYRFAVPHDDSRTSYKPAATTLPQASTASVSLSPVRKKAPGAPVWAQAVSGFGADTQADVRIPGPAVAEKVGVAGVLIAVTVRDQRSGRARVGVDYAGFAQAYGGNYGSRLRLVQLPSCALTTPDLAVCQTRTPLVSANDPAAKSVSAEVSLAAGTSVVVAAVTDPATEGGKDSGGSYAASDLKPSGSWAGGSSTGSFTYSYPISVPPAPSGLVPSVGLSYDSGSVDGQTVSTQAQASWVGDGWGTPSSYVEQTFVSCSDNPGGEAAPEKTADLCYDGPIMTLSLNGSTQRLIWDEGKKVWKAEDDKGEVIERSTGFDNGTTADDKNYWTVVTRDGTKYMFGRNRLPGWSSGKPVTKSVDTLPVYSPHAGDPCYDETFKDAQCTMARRWNLDYVVDVSGNAMAYYYDQKTNFYGRHKGDTDTEYVRDSYLDRIDYGFRDNGAYGTVPNQVKFETAGRCVQATCAALSSTTKASYPDVPFDLICEAGKNCTPQAPSFFSTERLTQIVTKQYDVAAAKHLPVDTYDLAQTIPTTGDGTSPTLWLSSVTRTGHEGNASIALPAMTFASTRLPNRSVATDGFPEFYRHRLTSITTETGSVISAAYELPKPCASVSALNPATNTSSCYPVRWTPDGLFEPKLDWFNKYAVTRVTQTDPTGGAAATATSYQYDGGAAWHFDDNEVVKAKYRTYGQFRGYAKVTTYEGDGVNDRRTKSESLFYRGMSKNNNSTVVNLEDSLGGQHEDHNELAGRVLETLTYQGEGGPLDNSAVTSYWVSGATATRSRTDLPALTANWVAPVLNVSRQRITSATGTTWRTHAVDTSYDTTPGSLTLGSVKHVYSHTVPADAKYDRCTINSYAPANLTANLVDLVSQIETLAVPCGGYTAGSPVSVPGSVNTLTAPASVSRPAQVVSLTRKSYDDYTWSETFPQTVLVSRGLVTMERQAKDYVNGAYTWQILGRTHYDAVGRADDAYDGKGNKTHTDYTVNSVGLVTGMSVAQPLDHTTSSTVNPRRGLTVTSTDINEVVSTQAYDALGRTTSVWLNNRTTAQNANYKFGYTVSKTGISATTTERTNNSNAYLKSVTLYDALLRPRQTQAETPQGGRLVSDTFYDTHGWVTKEYEGYWDDNVEPTVGNVVDPYDPNVDIPVPSQNYTTYDGLGRVVMVERMKDNQSVSRTFTVHNGDRTTIVPPTGGTVTTTVADPLGRTTTMREYTTRPSLNTPSDYFTGTFSVSGGTSLATTYEFDSRGLQGKVVDTKGNPWTTKFNLLGQITEKTDPDAGATKDMQYDANGNLTQSTDARGKTISFQFDALNRPTASFAGTTQLTKSVYDNSNNAVPGMTFPKGQLTTSIAYSAGLEYKTQAANFNVFGSSLGETVSIPGQSALAGDYAFTHLYYPNNGLLFRDTFPAKGGLPAETVAYSYDKFDQVQVMTGLNPYLQSTTEDAYGRINQTVIGTGTNQAAVDNLYDEHTGLLKKQTTTRKPTAPSGIDEQEFKYDPAGNLLAQTSTRLAANSIAETQCFAYDGLRRLTEAWTATDKCATTPTSTNRAMLGNTIGGASAYWTSWRFDDLGNRTSEVKHALTGTNDTTTTYKYDENGAGQPHTLTSTATTGATTGSATYKYDVAGNMTVRNAGNGNQTLAWTDEGKLGSVTSAAGTSTSIYNANGDLLLQDDPTTTTLYLGAQQHVLTKATGAVTGTRYQTLAGAGTVIRTGSGTAYTFALANTQGTPTLYLNNTAQTPTWRQYTPYGGPRGATITAPDNRGFLNKPLNASTGLTNVGAREYDPVIGRFISVDPIQDLQDPQQWNGYAYANNNPTTLSDPSGLIAKEPREGGGGTGYHEQPGDIGGGGDSAGNGNGGGSSDSGDHGSNNDDGGGNWFKKTWKKTKKVITDHPQITGFVAGAVTGAVCLGAGGIAAGPAGLAACGAIAGAVGSIATDWAAGTSTKDMLVNAAESAALGGAAGVLIPNAGSVARNAGSMARGAKAFITGGTRQTTRQAESQAAKTVLSRESSEAGTTQAGKCLHSFAPNTPVLLAGGSAKPIEDVEVGDEVVSTDPGTGTTTAKTVEALHINEDTDLTDLTVSTEDGEQVTLNTTQHHPFWSITRDEWVDAAELRPDEHLTEVDGAPVTVVAVKNFSGNRLMRDLTVADIHTYYVLAGRTPVLVHNCGETMDFAHGTTTAHAESIAQNGLSSTAAKASSSGGSVAQPGNFFTYRVTGGGDPNLSVAAQWGVTRNGGAREGASVVITRMCKCTYDRLVKEGHITTRVTGEGMPEETIFGPGALPFLKPVTQFPL</sequence>
<keyword evidence="3" id="KW-0732">Signal</keyword>
<feature type="compositionally biased region" description="Polar residues" evidence="2">
    <location>
        <begin position="1846"/>
        <end position="1859"/>
    </location>
</feature>